<keyword evidence="1" id="KW-1133">Transmembrane helix</keyword>
<feature type="transmembrane region" description="Helical" evidence="1">
    <location>
        <begin position="171"/>
        <end position="190"/>
    </location>
</feature>
<dbReference type="OrthoDB" id="2637653at2759"/>
<dbReference type="Pfam" id="PF20151">
    <property type="entry name" value="DUF6533"/>
    <property type="match status" value="1"/>
</dbReference>
<reference evidence="3 4" key="1">
    <citation type="journal article" date="2020" name="ISME J.">
        <title>Uncovering the hidden diversity of litter-decomposition mechanisms in mushroom-forming fungi.</title>
        <authorList>
            <person name="Floudas D."/>
            <person name="Bentzer J."/>
            <person name="Ahren D."/>
            <person name="Johansson T."/>
            <person name="Persson P."/>
            <person name="Tunlid A."/>
        </authorList>
    </citation>
    <scope>NUCLEOTIDE SEQUENCE [LARGE SCALE GENOMIC DNA]</scope>
    <source>
        <strain evidence="3 4">CBS 406.79</strain>
    </source>
</reference>
<keyword evidence="1" id="KW-0472">Membrane</keyword>
<dbReference type="InterPro" id="IPR045340">
    <property type="entry name" value="DUF6533"/>
</dbReference>
<keyword evidence="4" id="KW-1185">Reference proteome</keyword>
<feature type="transmembrane region" description="Helical" evidence="1">
    <location>
        <begin position="202"/>
        <end position="222"/>
    </location>
</feature>
<feature type="transmembrane region" description="Helical" evidence="1">
    <location>
        <begin position="250"/>
        <end position="271"/>
    </location>
</feature>
<feature type="transmembrane region" description="Helical" evidence="1">
    <location>
        <begin position="99"/>
        <end position="117"/>
    </location>
</feature>
<feature type="domain" description="DUF6533" evidence="2">
    <location>
        <begin position="28"/>
        <end position="71"/>
    </location>
</feature>
<evidence type="ECO:0000313" key="4">
    <source>
        <dbReference type="Proteomes" id="UP000518752"/>
    </source>
</evidence>
<proteinExistence type="predicted"/>
<feature type="transmembrane region" description="Helical" evidence="1">
    <location>
        <begin position="129"/>
        <end position="151"/>
    </location>
</feature>
<evidence type="ECO:0000256" key="1">
    <source>
        <dbReference type="SAM" id="Phobius"/>
    </source>
</evidence>
<name>A0A8H5M3I0_9AGAR</name>
<protein>
    <recommendedName>
        <fullName evidence="2">DUF6533 domain-containing protein</fullName>
    </recommendedName>
</protein>
<dbReference type="EMBL" id="JAACJN010000070">
    <property type="protein sequence ID" value="KAF5379356.1"/>
    <property type="molecule type" value="Genomic_DNA"/>
</dbReference>
<keyword evidence="1" id="KW-0812">Transmembrane</keyword>
<evidence type="ECO:0000259" key="2">
    <source>
        <dbReference type="Pfam" id="PF20151"/>
    </source>
</evidence>
<gene>
    <name evidence="3" type="ORF">D9757_007675</name>
</gene>
<dbReference type="AlphaFoldDB" id="A0A8H5M3I0"/>
<evidence type="ECO:0000313" key="3">
    <source>
        <dbReference type="EMBL" id="KAF5379356.1"/>
    </source>
</evidence>
<dbReference type="Proteomes" id="UP000518752">
    <property type="component" value="Unassembled WGS sequence"/>
</dbReference>
<comment type="caution">
    <text evidence="3">The sequence shown here is derived from an EMBL/GenBank/DDBJ whole genome shotgun (WGS) entry which is preliminary data.</text>
</comment>
<organism evidence="3 4">
    <name type="scientific">Collybiopsis confluens</name>
    <dbReference type="NCBI Taxonomy" id="2823264"/>
    <lineage>
        <taxon>Eukaryota</taxon>
        <taxon>Fungi</taxon>
        <taxon>Dikarya</taxon>
        <taxon>Basidiomycota</taxon>
        <taxon>Agaricomycotina</taxon>
        <taxon>Agaricomycetes</taxon>
        <taxon>Agaricomycetidae</taxon>
        <taxon>Agaricales</taxon>
        <taxon>Marasmiineae</taxon>
        <taxon>Omphalotaceae</taxon>
        <taxon>Collybiopsis</taxon>
    </lineage>
</organism>
<sequence>MRQSTVQVLATTTPEQVAAGFFAVNRSSVAALSILVYDILLTVNEEVEVIWPRPWSMMKACYYFVRYMPVLFQIPLLLVGSELSPRFHFTAHACLVWQVYQGAATASTTIAVDYILISRVNAFYFDSRIVRWIVGISYVLEMAVMAVGLGLALPGSQFDSICLVEDIPQSLLAYAIVVILFQTLLFFLTARKFILSLRSGWGRVPIVVLLMRDGTWAFLVLLGKHNALNSLGCRSLLACDASIYGFKNHAFAGLLYSWLLTVYSFCGYRVLLNIGHLTDTVEGSSWFPTRIVWFANHSATRSRRRADDGSEAFVLSSRVRSNGPFKPFKSLNVCLETDTPSQRWKPGGFAAPHVEIAAPIIVPLAPVPHKQRLSVSLQLLLPADCPRHPSNTCNSAEVAALVVVPPAPTPAAPQAEIATPDPSLYRTF</sequence>
<feature type="transmembrane region" description="Helical" evidence="1">
    <location>
        <begin position="60"/>
        <end position="79"/>
    </location>
</feature>
<accession>A0A8H5M3I0</accession>